<dbReference type="Proteomes" id="UP000198797">
    <property type="component" value="Unassembled WGS sequence"/>
</dbReference>
<keyword evidence="2" id="KW-0808">Transferase</keyword>
<reference evidence="3" key="1">
    <citation type="submission" date="2016-06" db="EMBL/GenBank/DDBJ databases">
        <authorList>
            <person name="Varghese N."/>
            <person name="Submissions Spin"/>
        </authorList>
    </citation>
    <scope>NUCLEOTIDE SEQUENCE [LARGE SCALE GENOMIC DNA]</scope>
    <source>
        <strain evidence="3">DSM 44100</strain>
    </source>
</reference>
<name>A0A1C5AV74_9ACTN</name>
<keyword evidence="3" id="KW-1185">Reference proteome</keyword>
<gene>
    <name evidence="2" type="ORF">GA0070216_1329</name>
</gene>
<dbReference type="PANTHER" id="PTHR34203">
    <property type="entry name" value="METHYLTRANSFERASE, FKBM FAMILY PROTEIN"/>
    <property type="match status" value="1"/>
</dbReference>
<dbReference type="Gene3D" id="3.40.50.150">
    <property type="entry name" value="Vaccinia Virus protein VP39"/>
    <property type="match status" value="1"/>
</dbReference>
<evidence type="ECO:0000313" key="2">
    <source>
        <dbReference type="EMBL" id="SCF49107.1"/>
    </source>
</evidence>
<dbReference type="GO" id="GO:0032259">
    <property type="term" value="P:methylation"/>
    <property type="evidence" value="ECO:0007669"/>
    <property type="project" value="UniProtKB-KW"/>
</dbReference>
<dbReference type="SUPFAM" id="SSF53335">
    <property type="entry name" value="S-adenosyl-L-methionine-dependent methyltransferases"/>
    <property type="match status" value="1"/>
</dbReference>
<dbReference type="NCBIfam" id="TIGR01444">
    <property type="entry name" value="fkbM_fam"/>
    <property type="match status" value="1"/>
</dbReference>
<sequence length="246" mass="27648">MPGLNRPALTHALTNLVARHTRFLDNELPTMRTLVKRGDVCVDVGSAAGVYTQALSHLVGPSGLVHSVEPLSFSHPLWTRVLAAKERPNVRYHPIALGAEPGRMAMRVPFGPGGAATSRSFLDWHSQGVGSNDEFTHHADVMVDVLTLDGLAEKVGLTRLDFLKIDVEGGELHVLHGGVQTVEKYLPKMYMEIEERHTARYEYGPDDIVKWLRERGYTMYSWRNGWHATDRVHDHVNNYVFRVPPR</sequence>
<dbReference type="STRING" id="121616.GA0070216_1329"/>
<dbReference type="InterPro" id="IPR052514">
    <property type="entry name" value="SAM-dependent_MTase"/>
</dbReference>
<dbReference type="OrthoDB" id="4703964at2"/>
<dbReference type="EMBL" id="FMCU01000032">
    <property type="protein sequence ID" value="SCF49107.1"/>
    <property type="molecule type" value="Genomic_DNA"/>
</dbReference>
<dbReference type="InterPro" id="IPR006342">
    <property type="entry name" value="FkbM_mtfrase"/>
</dbReference>
<dbReference type="GO" id="GO:0008168">
    <property type="term" value="F:methyltransferase activity"/>
    <property type="evidence" value="ECO:0007669"/>
    <property type="project" value="UniProtKB-KW"/>
</dbReference>
<dbReference type="PANTHER" id="PTHR34203:SF15">
    <property type="entry name" value="SLL1173 PROTEIN"/>
    <property type="match status" value="1"/>
</dbReference>
<organism evidence="2 3">
    <name type="scientific">Micromonospora matsumotoense</name>
    <dbReference type="NCBI Taxonomy" id="121616"/>
    <lineage>
        <taxon>Bacteria</taxon>
        <taxon>Bacillati</taxon>
        <taxon>Actinomycetota</taxon>
        <taxon>Actinomycetes</taxon>
        <taxon>Micromonosporales</taxon>
        <taxon>Micromonosporaceae</taxon>
        <taxon>Micromonospora</taxon>
    </lineage>
</organism>
<proteinExistence type="predicted"/>
<dbReference type="AlphaFoldDB" id="A0A1C5AV74"/>
<dbReference type="InterPro" id="IPR029063">
    <property type="entry name" value="SAM-dependent_MTases_sf"/>
</dbReference>
<evidence type="ECO:0000313" key="3">
    <source>
        <dbReference type="Proteomes" id="UP000198797"/>
    </source>
</evidence>
<dbReference type="RefSeq" id="WP_091254070.1">
    <property type="nucleotide sequence ID" value="NZ_FMCU01000032.1"/>
</dbReference>
<evidence type="ECO:0000259" key="1">
    <source>
        <dbReference type="Pfam" id="PF05050"/>
    </source>
</evidence>
<protein>
    <submittedName>
        <fullName evidence="2">Methyltransferase, FkbM family</fullName>
    </submittedName>
</protein>
<dbReference type="Pfam" id="PF05050">
    <property type="entry name" value="Methyltransf_21"/>
    <property type="match status" value="1"/>
</dbReference>
<keyword evidence="2" id="KW-0489">Methyltransferase</keyword>
<feature type="domain" description="Methyltransferase FkbM" evidence="1">
    <location>
        <begin position="43"/>
        <end position="218"/>
    </location>
</feature>
<accession>A0A1C5AV74</accession>